<evidence type="ECO:0000313" key="2">
    <source>
        <dbReference type="Proteomes" id="UP000561459"/>
    </source>
</evidence>
<protein>
    <submittedName>
        <fullName evidence="1">Uncharacterized protein</fullName>
    </submittedName>
</protein>
<organism evidence="1 2">
    <name type="scientific">Novosphingobium fluoreni</name>
    <dbReference type="NCBI Taxonomy" id="1391222"/>
    <lineage>
        <taxon>Bacteria</taxon>
        <taxon>Pseudomonadati</taxon>
        <taxon>Pseudomonadota</taxon>
        <taxon>Alphaproteobacteria</taxon>
        <taxon>Sphingomonadales</taxon>
        <taxon>Sphingomonadaceae</taxon>
        <taxon>Novosphingobium</taxon>
    </lineage>
</organism>
<proteinExistence type="predicted"/>
<comment type="caution">
    <text evidence="1">The sequence shown here is derived from an EMBL/GenBank/DDBJ whole genome shotgun (WGS) entry which is preliminary data.</text>
</comment>
<dbReference type="EMBL" id="JACIDY010000005">
    <property type="protein sequence ID" value="MBB3940684.1"/>
    <property type="molecule type" value="Genomic_DNA"/>
</dbReference>
<evidence type="ECO:0000313" key="1">
    <source>
        <dbReference type="EMBL" id="MBB3940684.1"/>
    </source>
</evidence>
<dbReference type="Proteomes" id="UP000561459">
    <property type="component" value="Unassembled WGS sequence"/>
</dbReference>
<reference evidence="1 2" key="1">
    <citation type="submission" date="2020-08" db="EMBL/GenBank/DDBJ databases">
        <title>Genomic Encyclopedia of Type Strains, Phase IV (KMG-IV): sequencing the most valuable type-strain genomes for metagenomic binning, comparative biology and taxonomic classification.</title>
        <authorList>
            <person name="Goeker M."/>
        </authorList>
    </citation>
    <scope>NUCLEOTIDE SEQUENCE [LARGE SCALE GENOMIC DNA]</scope>
    <source>
        <strain evidence="1 2">DSM 27568</strain>
    </source>
</reference>
<dbReference type="AlphaFoldDB" id="A0A7W6BZC5"/>
<sequence length="790" mass="82671">MSEIYSDAEFLVDFPGPPGESQADILRRTGQFGVLPTDSDADVMAKLAAVPAAVFTSAHRFGTLADREAIPLADRKRGLRVLVTVNGDGNPVWREFEWRLAGDPSGPLATGAPRASDGWEGLYTESERKNLGIGFFNQLDQSQIKGVADFTSLAEDLEKLDEATRVEITDLQARTITSGANPVVEVDASLTGVAPESLSVSWAGFKVAIDKLPWRTKDQAALKDFFVPGNSIDDATDGPMWHTILAARKGVTSRFTARYSSDQHQLYRAGLMQLVLTIQGGTLPVGGTSAEITAINGNTPIDFNAPYAFLSTGDASLTTGVTMTGVIIDGANSRHGTAAAPNAASAAYTFTQDAGQPALTLTGPVLFVPDIAKYPAISDNFCGIGQNIFYSGVPNFFGDHTNPEAYAIIDRFAAAADGNRFLIRDVLPDASWPGDGTPATPIDGVDYKNHQFAAMEAFNARNEQRHPGSRARTLPKPGYPNGMTLLQYLQTRGDGSANDNADIAAGLVPRSLRKDSLHPNLAGQTAMADFFEEAMQAQALAPAVTADTFFTLSAVGILPRTGEATSASDTVRVQTGAEALLDARLDALEYGSGLQITSFTVTPSTIEAGGGANIAIAGAISGTVTSFSVADSAGGTIATSGPASGFTGTKNGVNSARTLTLTAQNTGAPGGTDTKTRTATVAFANKGHAGTINKASGITSAEVNGMSQSWFATVVARTLTFTTTADGRLWYSQPASQPDPSAFKIGGLTISPDKFTRDHVTATGQTVSYRDFLLSGVVPAGTAITLEVIA</sequence>
<dbReference type="RefSeq" id="WP_183617272.1">
    <property type="nucleotide sequence ID" value="NZ_JACIDY010000005.1"/>
</dbReference>
<gene>
    <name evidence="1" type="ORF">GGR39_002341</name>
</gene>
<accession>A0A7W6BZC5</accession>
<name>A0A7W6BZC5_9SPHN</name>
<keyword evidence="2" id="KW-1185">Reference proteome</keyword>